<evidence type="ECO:0000256" key="5">
    <source>
        <dbReference type="ARBA" id="ARBA00022989"/>
    </source>
</evidence>
<dbReference type="EMBL" id="CP035928">
    <property type="protein sequence ID" value="QEP34447.1"/>
    <property type="molecule type" value="Genomic_DNA"/>
</dbReference>
<dbReference type="RefSeq" id="WP_188353793.1">
    <property type="nucleotide sequence ID" value="NZ_BMEF01000053.1"/>
</dbReference>
<reference evidence="8" key="1">
    <citation type="submission" date="2019-09" db="EMBL/GenBank/DDBJ databases">
        <title>Complete genome sequencing of four Arcobacter species reveals a diverse suite of mobile elements.</title>
        <authorList>
            <person name="On S.L.W."/>
            <person name="Miller W.G."/>
            <person name="Biggs P."/>
            <person name="Cornelius A."/>
            <person name="Vandamme P."/>
        </authorList>
    </citation>
    <scope>NUCLEOTIDE SEQUENCE [LARGE SCALE GENOMIC DNA]</scope>
    <source>
        <strain evidence="8">LMG 26638</strain>
    </source>
</reference>
<reference evidence="7 8" key="2">
    <citation type="submission" date="2019-09" db="EMBL/GenBank/DDBJ databases">
        <title>Complete genome sequencing of four Arcobacter species reveals a diverse suite of mobile elements.</title>
        <authorList>
            <person name="Miller W.G."/>
            <person name="Yee E."/>
            <person name="Bono J.L."/>
        </authorList>
    </citation>
    <scope>NUCLEOTIDE SEQUENCE [LARGE SCALE GENOMIC DNA]</scope>
    <source>
        <strain evidence="7 8">LMG 26638</strain>
    </source>
</reference>
<dbReference type="Proteomes" id="UP000322726">
    <property type="component" value="Chromosome"/>
</dbReference>
<evidence type="ECO:0000313" key="8">
    <source>
        <dbReference type="Proteomes" id="UP000322726"/>
    </source>
</evidence>
<gene>
    <name evidence="7" type="ORF">APAC_1331</name>
</gene>
<protein>
    <submittedName>
        <fullName evidence="7">Major facilitator superfamily transporter</fullName>
    </submittedName>
</protein>
<dbReference type="InterPro" id="IPR011701">
    <property type="entry name" value="MFS"/>
</dbReference>
<sequence>MKQILKLFLFLPLFVFANETGGTKFEELDKKEIATIEISAFSASGDLESLRKSLIKGLKAGLTQNEIKEIFAHLYAYVGFPRSLNAQNIFMNLINERKKTGIDDIEGKVASLNISFIAASISFLMVFAASATPIPLYDIYRIEEHLTYNDLALTAVVYFIGAITALLFFGRISNHLGRKPVAFIIFALTTIATIMLLDVNSAEILIFARLLLGLACGLASSSITSYIVDNGTSLPQWVPAAIVSNSPMIGLTIGALISGSLVQFAPYQRVLCYVFILVVLAICTILIAYSDETVQKTPGLLKSLKPKFSLPIKGKKFFPIAAVTFVSTWAMGAFYQAFGPSIAVDQLGTHNTLIIAILFGSYLLPSAIGGPISAKLEPADAQRVAMFCFSIGVMGIIFSLKISSLWLFILSSAVAGASQGAVLTGSIRSVMKDVTIQERAGILSLIYATSYAGAAIPSFIAGQMSHYMDLFHVSIFYGVLAISACILTLIFARKPKLVEVNHE</sequence>
<proteinExistence type="predicted"/>
<evidence type="ECO:0000256" key="6">
    <source>
        <dbReference type="ARBA" id="ARBA00023136"/>
    </source>
</evidence>
<dbReference type="GO" id="GO:0022857">
    <property type="term" value="F:transmembrane transporter activity"/>
    <property type="evidence" value="ECO:0007669"/>
    <property type="project" value="InterPro"/>
</dbReference>
<dbReference type="Pfam" id="PF07690">
    <property type="entry name" value="MFS_1"/>
    <property type="match status" value="1"/>
</dbReference>
<dbReference type="Pfam" id="PF02627">
    <property type="entry name" value="CMD"/>
    <property type="match status" value="1"/>
</dbReference>
<name>A0A5C2H673_9BACT</name>
<keyword evidence="4" id="KW-0812">Transmembrane</keyword>
<keyword evidence="5" id="KW-1133">Transmembrane helix</keyword>
<dbReference type="InterPro" id="IPR003779">
    <property type="entry name" value="CMD-like"/>
</dbReference>
<evidence type="ECO:0000313" key="7">
    <source>
        <dbReference type="EMBL" id="QEP34447.1"/>
    </source>
</evidence>
<evidence type="ECO:0000256" key="2">
    <source>
        <dbReference type="ARBA" id="ARBA00022448"/>
    </source>
</evidence>
<dbReference type="KEGG" id="apai:APAC_1331"/>
<reference evidence="7 8" key="3">
    <citation type="submission" date="2019-09" db="EMBL/GenBank/DDBJ databases">
        <title>Taxonomic note: a critical rebuttal of the proposed division of the genus Arcobacter into six genera, emended descriptions of Arcobacter anaerophilus and the genus Arcobacter, and an assessment of genus-level boundaries for Epsilonproteobacteria using in silico genomic comparator tools.</title>
        <authorList>
            <person name="On S.L.W."/>
            <person name="Miller W.G."/>
            <person name="Biggs P."/>
            <person name="Cornelius A."/>
            <person name="Vandamme P."/>
        </authorList>
    </citation>
    <scope>NUCLEOTIDE SEQUENCE [LARGE SCALE GENOMIC DNA]</scope>
    <source>
        <strain evidence="7 8">LMG 26638</strain>
    </source>
</reference>
<dbReference type="PANTHER" id="PTHR23517">
    <property type="entry name" value="RESISTANCE PROTEIN MDTM, PUTATIVE-RELATED-RELATED"/>
    <property type="match status" value="1"/>
</dbReference>
<dbReference type="InterPro" id="IPR050171">
    <property type="entry name" value="MFS_Transporters"/>
</dbReference>
<keyword evidence="6" id="KW-0472">Membrane</keyword>
<evidence type="ECO:0000256" key="3">
    <source>
        <dbReference type="ARBA" id="ARBA00022475"/>
    </source>
</evidence>
<comment type="subcellular location">
    <subcellularLocation>
        <location evidence="1">Cell membrane</location>
        <topology evidence="1">Multi-pass membrane protein</topology>
    </subcellularLocation>
</comment>
<dbReference type="SUPFAM" id="SSF69118">
    <property type="entry name" value="AhpD-like"/>
    <property type="match status" value="1"/>
</dbReference>
<dbReference type="Gene3D" id="1.20.1250.20">
    <property type="entry name" value="MFS general substrate transporter like domains"/>
    <property type="match status" value="2"/>
</dbReference>
<dbReference type="AlphaFoldDB" id="A0A5C2H673"/>
<dbReference type="SUPFAM" id="SSF103473">
    <property type="entry name" value="MFS general substrate transporter"/>
    <property type="match status" value="1"/>
</dbReference>
<dbReference type="Gene3D" id="1.20.1290.10">
    <property type="entry name" value="AhpD-like"/>
    <property type="match status" value="1"/>
</dbReference>
<accession>A0A5C2H673</accession>
<dbReference type="GO" id="GO:0051920">
    <property type="term" value="F:peroxiredoxin activity"/>
    <property type="evidence" value="ECO:0007669"/>
    <property type="project" value="InterPro"/>
</dbReference>
<keyword evidence="8" id="KW-1185">Reference proteome</keyword>
<dbReference type="PANTHER" id="PTHR23517:SF13">
    <property type="entry name" value="MAJOR FACILITATOR SUPERFAMILY MFS_1"/>
    <property type="match status" value="1"/>
</dbReference>
<dbReference type="PROSITE" id="PS50850">
    <property type="entry name" value="MFS"/>
    <property type="match status" value="1"/>
</dbReference>
<keyword evidence="2" id="KW-0813">Transport</keyword>
<dbReference type="InterPro" id="IPR036259">
    <property type="entry name" value="MFS_trans_sf"/>
</dbReference>
<organism evidence="7 8">
    <name type="scientific">Malaciobacter pacificus</name>
    <dbReference type="NCBI Taxonomy" id="1080223"/>
    <lineage>
        <taxon>Bacteria</taxon>
        <taxon>Pseudomonadati</taxon>
        <taxon>Campylobacterota</taxon>
        <taxon>Epsilonproteobacteria</taxon>
        <taxon>Campylobacterales</taxon>
        <taxon>Arcobacteraceae</taxon>
        <taxon>Malaciobacter</taxon>
    </lineage>
</organism>
<dbReference type="InterPro" id="IPR020846">
    <property type="entry name" value="MFS_dom"/>
</dbReference>
<evidence type="ECO:0000256" key="4">
    <source>
        <dbReference type="ARBA" id="ARBA00022692"/>
    </source>
</evidence>
<evidence type="ECO:0000256" key="1">
    <source>
        <dbReference type="ARBA" id="ARBA00004651"/>
    </source>
</evidence>
<dbReference type="GO" id="GO:0005886">
    <property type="term" value="C:plasma membrane"/>
    <property type="evidence" value="ECO:0007669"/>
    <property type="project" value="UniProtKB-SubCell"/>
</dbReference>
<keyword evidence="3" id="KW-1003">Cell membrane</keyword>
<dbReference type="InterPro" id="IPR029032">
    <property type="entry name" value="AhpD-like"/>
</dbReference>